<dbReference type="Proteomes" id="UP000266016">
    <property type="component" value="Unassembled WGS sequence"/>
</dbReference>
<keyword evidence="4" id="KW-1185">Reference proteome</keyword>
<proteinExistence type="predicted"/>
<evidence type="ECO:0000259" key="1">
    <source>
        <dbReference type="Pfam" id="PF05598"/>
    </source>
</evidence>
<dbReference type="InterPro" id="IPR008490">
    <property type="entry name" value="Transposase_InsH_N"/>
</dbReference>
<gene>
    <name evidence="3" type="ORF">D1953_20015</name>
</gene>
<evidence type="ECO:0000259" key="2">
    <source>
        <dbReference type="Pfam" id="PF13751"/>
    </source>
</evidence>
<feature type="domain" description="Transposase DDE" evidence="2">
    <location>
        <begin position="355"/>
        <end position="478"/>
    </location>
</feature>
<dbReference type="PANTHER" id="PTHR35604:SF2">
    <property type="entry name" value="TRANSPOSASE INSH FOR INSERTION SEQUENCE ELEMENT IS5A-RELATED"/>
    <property type="match status" value="1"/>
</dbReference>
<dbReference type="Pfam" id="PF05598">
    <property type="entry name" value="DUF772"/>
    <property type="match status" value="1"/>
</dbReference>
<evidence type="ECO:0000313" key="4">
    <source>
        <dbReference type="Proteomes" id="UP000266016"/>
    </source>
</evidence>
<comment type="caution">
    <text evidence="3">The sequence shown here is derived from an EMBL/GenBank/DDBJ whole genome shotgun (WGS) entry which is preliminary data.</text>
</comment>
<sequence>MISNQETFHLSPFIAIYDIVVPKDNMLRQINELVDFTFILEELKTKYCVDNGRNAIPPIRMFKYLLLKAIFDVSDIDVVERSKYDMSFKYFLDMAPEDSVIDPSSLTKFRRLRLKDVSLLDMLIGKTVEIALEKKIIKSTSIIVDATHTKARYNQKSPKEFLQEKSKNVRKTVYQFDESMKEKFPPKTTSNEVKDELAYCEEVITVIENEPKIAHIPAVQEKLNVLKEVVEDYTEQLHFSADPDARIGHKTADSSFFGFKTHLAMSDERLITAAVVTTGEKSDGKYLQELIRKSQETGMEIDTVIGDTAYSEKENIHYAKEKKLQLVSKLNPVITDGIRPKEKEFEFNKDAGLFICPSGHLATRKARTGKKNQGANQVLTYFFDIEKCKVCPLQEGCYKEGAKSKSYSVSIKSTEHKDQEAFQNTEEFKEKAKSRYKIEAKNSELKHRHGYDVASSAGLLGMNMQGAMAIFAVNLKRIMTILKEKE</sequence>
<dbReference type="InterPro" id="IPR047629">
    <property type="entry name" value="IS1182_transpos"/>
</dbReference>
<accession>A0A398AVC9</accession>
<dbReference type="NCBIfam" id="NF033551">
    <property type="entry name" value="transpos_IS1182"/>
    <property type="match status" value="1"/>
</dbReference>
<dbReference type="AlphaFoldDB" id="A0A398AVC9"/>
<dbReference type="PANTHER" id="PTHR35604">
    <property type="entry name" value="TRANSPOSASE INSH FOR INSERTION SEQUENCE ELEMENT IS5A-RELATED"/>
    <property type="match status" value="1"/>
</dbReference>
<dbReference type="InterPro" id="IPR025668">
    <property type="entry name" value="Tnp_DDE_dom"/>
</dbReference>
<evidence type="ECO:0000313" key="3">
    <source>
        <dbReference type="EMBL" id="RID81679.1"/>
    </source>
</evidence>
<name>A0A398AVC9_9BACI</name>
<dbReference type="Pfam" id="PF13751">
    <property type="entry name" value="DDE_Tnp_1_6"/>
    <property type="match status" value="1"/>
</dbReference>
<feature type="domain" description="Transposase InsH N-terminal" evidence="1">
    <location>
        <begin position="19"/>
        <end position="111"/>
    </location>
</feature>
<organism evidence="3 4">
    <name type="scientific">Peribacillus asahii</name>
    <dbReference type="NCBI Taxonomy" id="228899"/>
    <lineage>
        <taxon>Bacteria</taxon>
        <taxon>Bacillati</taxon>
        <taxon>Bacillota</taxon>
        <taxon>Bacilli</taxon>
        <taxon>Bacillales</taxon>
        <taxon>Bacillaceae</taxon>
        <taxon>Peribacillus</taxon>
    </lineage>
</organism>
<reference evidence="3 4" key="1">
    <citation type="submission" date="2018-08" db="EMBL/GenBank/DDBJ databases">
        <title>Bacillus jemisoniae sp. nov., Bacillus chryseoplanitiae sp. nov., Bacillus resnikiae sp. nov., and Bacillus frankliniae sp. nov., isolated from Viking spacecraft and associated surfaces.</title>
        <authorList>
            <person name="Seuylemezian A."/>
            <person name="Vaishampayan P."/>
        </authorList>
    </citation>
    <scope>NUCLEOTIDE SEQUENCE [LARGE SCALE GENOMIC DNA]</scope>
    <source>
        <strain evidence="3 4">MA001</strain>
    </source>
</reference>
<dbReference type="RefSeq" id="WP_119118917.1">
    <property type="nucleotide sequence ID" value="NZ_QWVS01000061.1"/>
</dbReference>
<protein>
    <submittedName>
        <fullName evidence="3">IS1182 family transposase</fullName>
    </submittedName>
</protein>
<dbReference type="EMBL" id="QWVS01000061">
    <property type="protein sequence ID" value="RID81679.1"/>
    <property type="molecule type" value="Genomic_DNA"/>
</dbReference>